<organism evidence="6 7">
    <name type="scientific">Caerostris extrusa</name>
    <name type="common">Bark spider</name>
    <name type="synonym">Caerostris bankana</name>
    <dbReference type="NCBI Taxonomy" id="172846"/>
    <lineage>
        <taxon>Eukaryota</taxon>
        <taxon>Metazoa</taxon>
        <taxon>Ecdysozoa</taxon>
        <taxon>Arthropoda</taxon>
        <taxon>Chelicerata</taxon>
        <taxon>Arachnida</taxon>
        <taxon>Araneae</taxon>
        <taxon>Araneomorphae</taxon>
        <taxon>Entelegynae</taxon>
        <taxon>Araneoidea</taxon>
        <taxon>Araneidae</taxon>
        <taxon>Caerostris</taxon>
    </lineage>
</organism>
<dbReference type="GO" id="GO:0000978">
    <property type="term" value="F:RNA polymerase II cis-regulatory region sequence-specific DNA binding"/>
    <property type="evidence" value="ECO:0007669"/>
    <property type="project" value="TreeGrafter"/>
</dbReference>
<dbReference type="InterPro" id="IPR017930">
    <property type="entry name" value="Myb_dom"/>
</dbReference>
<dbReference type="PROSITE" id="PS50090">
    <property type="entry name" value="MYB_LIKE"/>
    <property type="match status" value="1"/>
</dbReference>
<proteinExistence type="predicted"/>
<comment type="subcellular location">
    <subcellularLocation>
        <location evidence="1">Nucleus</location>
    </subcellularLocation>
</comment>
<dbReference type="Pfam" id="PF00249">
    <property type="entry name" value="Myb_DNA-binding"/>
    <property type="match status" value="1"/>
</dbReference>
<protein>
    <submittedName>
        <fullName evidence="6">Myb-related protein A</fullName>
    </submittedName>
</protein>
<dbReference type="Gene3D" id="1.10.10.60">
    <property type="entry name" value="Homeodomain-like"/>
    <property type="match status" value="1"/>
</dbReference>
<dbReference type="PROSITE" id="PS51294">
    <property type="entry name" value="HTH_MYB"/>
    <property type="match status" value="1"/>
</dbReference>
<dbReference type="SMART" id="SM00717">
    <property type="entry name" value="SANT"/>
    <property type="match status" value="1"/>
</dbReference>
<dbReference type="PANTHER" id="PTHR45614:SF25">
    <property type="entry name" value="MYB PROTEIN"/>
    <property type="match status" value="1"/>
</dbReference>
<name>A0AAV4YEH4_CAEEX</name>
<dbReference type="GO" id="GO:0005634">
    <property type="term" value="C:nucleus"/>
    <property type="evidence" value="ECO:0007669"/>
    <property type="project" value="UniProtKB-SubCell"/>
</dbReference>
<evidence type="ECO:0000313" key="7">
    <source>
        <dbReference type="Proteomes" id="UP001054945"/>
    </source>
</evidence>
<feature type="domain" description="Myb-like" evidence="4">
    <location>
        <begin position="25"/>
        <end position="97"/>
    </location>
</feature>
<keyword evidence="2" id="KW-0677">Repeat</keyword>
<reference evidence="6 7" key="1">
    <citation type="submission" date="2021-06" db="EMBL/GenBank/DDBJ databases">
        <title>Caerostris extrusa draft genome.</title>
        <authorList>
            <person name="Kono N."/>
            <person name="Arakawa K."/>
        </authorList>
    </citation>
    <scope>NUCLEOTIDE SEQUENCE [LARGE SCALE GENOMIC DNA]</scope>
</reference>
<sequence length="107" mass="12527">MCALSGLLYKTVNFVARTQHAIFRSKPVNKARWTKEEDEKLKNLVEIFAGEVLGLKKKIKKVVELVKKHGPQKWTLIAKQLRGRIGKQCRERWHNHLNPEIKNCMDH</sequence>
<dbReference type="InterPro" id="IPR001005">
    <property type="entry name" value="SANT/Myb"/>
</dbReference>
<dbReference type="EMBL" id="BPLR01019136">
    <property type="protein sequence ID" value="GIZ04796.1"/>
    <property type="molecule type" value="Genomic_DNA"/>
</dbReference>
<evidence type="ECO:0000259" key="4">
    <source>
        <dbReference type="PROSITE" id="PS50090"/>
    </source>
</evidence>
<feature type="domain" description="HTH myb-type" evidence="5">
    <location>
        <begin position="25"/>
        <end position="101"/>
    </location>
</feature>
<accession>A0AAV4YEH4</accession>
<dbReference type="AlphaFoldDB" id="A0AAV4YEH4"/>
<dbReference type="CDD" id="cd00167">
    <property type="entry name" value="SANT"/>
    <property type="match status" value="1"/>
</dbReference>
<evidence type="ECO:0000256" key="2">
    <source>
        <dbReference type="ARBA" id="ARBA00022737"/>
    </source>
</evidence>
<gene>
    <name evidence="6" type="primary">mybl1</name>
    <name evidence="6" type="ORF">CEXT_630151</name>
</gene>
<evidence type="ECO:0000256" key="1">
    <source>
        <dbReference type="ARBA" id="ARBA00004123"/>
    </source>
</evidence>
<dbReference type="InterPro" id="IPR050560">
    <property type="entry name" value="MYB_TF"/>
</dbReference>
<dbReference type="FunFam" id="1.10.10.60:FF:000010">
    <property type="entry name" value="Transcriptional activator Myb isoform A"/>
    <property type="match status" value="1"/>
</dbReference>
<dbReference type="GO" id="GO:0045944">
    <property type="term" value="P:positive regulation of transcription by RNA polymerase II"/>
    <property type="evidence" value="ECO:0007669"/>
    <property type="project" value="TreeGrafter"/>
</dbReference>
<keyword evidence="7" id="KW-1185">Reference proteome</keyword>
<dbReference type="PANTHER" id="PTHR45614">
    <property type="entry name" value="MYB PROTEIN-RELATED"/>
    <property type="match status" value="1"/>
</dbReference>
<dbReference type="GO" id="GO:0000981">
    <property type="term" value="F:DNA-binding transcription factor activity, RNA polymerase II-specific"/>
    <property type="evidence" value="ECO:0007669"/>
    <property type="project" value="TreeGrafter"/>
</dbReference>
<dbReference type="SUPFAM" id="SSF46689">
    <property type="entry name" value="Homeodomain-like"/>
    <property type="match status" value="1"/>
</dbReference>
<comment type="caution">
    <text evidence="6">The sequence shown here is derived from an EMBL/GenBank/DDBJ whole genome shotgun (WGS) entry which is preliminary data.</text>
</comment>
<evidence type="ECO:0000259" key="5">
    <source>
        <dbReference type="PROSITE" id="PS51294"/>
    </source>
</evidence>
<dbReference type="Proteomes" id="UP001054945">
    <property type="component" value="Unassembled WGS sequence"/>
</dbReference>
<evidence type="ECO:0000256" key="3">
    <source>
        <dbReference type="ARBA" id="ARBA00023125"/>
    </source>
</evidence>
<dbReference type="GO" id="GO:0000278">
    <property type="term" value="P:mitotic cell cycle"/>
    <property type="evidence" value="ECO:0007669"/>
    <property type="project" value="TreeGrafter"/>
</dbReference>
<keyword evidence="3" id="KW-0238">DNA-binding</keyword>
<dbReference type="InterPro" id="IPR009057">
    <property type="entry name" value="Homeodomain-like_sf"/>
</dbReference>
<evidence type="ECO:0000313" key="6">
    <source>
        <dbReference type="EMBL" id="GIZ04796.1"/>
    </source>
</evidence>